<gene>
    <name evidence="2" type="ORF">I41_52470</name>
</gene>
<keyword evidence="1" id="KW-0472">Membrane</keyword>
<dbReference type="AlphaFoldDB" id="A0A517U5U7"/>
<name>A0A517U5U7_9BACT</name>
<evidence type="ECO:0000256" key="1">
    <source>
        <dbReference type="SAM" id="Phobius"/>
    </source>
</evidence>
<dbReference type="RefSeq" id="WP_145435758.1">
    <property type="nucleotide sequence ID" value="NZ_CP036339.1"/>
</dbReference>
<protein>
    <submittedName>
        <fullName evidence="2">Uncharacterized protein</fullName>
    </submittedName>
</protein>
<keyword evidence="3" id="KW-1185">Reference proteome</keyword>
<dbReference type="OrthoDB" id="6293663at2"/>
<dbReference type="Proteomes" id="UP000317909">
    <property type="component" value="Chromosome"/>
</dbReference>
<organism evidence="2 3">
    <name type="scientific">Lacipirellula limnantheis</name>
    <dbReference type="NCBI Taxonomy" id="2528024"/>
    <lineage>
        <taxon>Bacteria</taxon>
        <taxon>Pseudomonadati</taxon>
        <taxon>Planctomycetota</taxon>
        <taxon>Planctomycetia</taxon>
        <taxon>Pirellulales</taxon>
        <taxon>Lacipirellulaceae</taxon>
        <taxon>Lacipirellula</taxon>
    </lineage>
</organism>
<keyword evidence="1" id="KW-0812">Transmembrane</keyword>
<keyword evidence="1" id="KW-1133">Transmembrane helix</keyword>
<proteinExistence type="predicted"/>
<feature type="transmembrane region" description="Helical" evidence="1">
    <location>
        <begin position="69"/>
        <end position="91"/>
    </location>
</feature>
<evidence type="ECO:0000313" key="2">
    <source>
        <dbReference type="EMBL" id="QDT76002.1"/>
    </source>
</evidence>
<accession>A0A517U5U7</accession>
<dbReference type="EMBL" id="CP036339">
    <property type="protein sequence ID" value="QDT76002.1"/>
    <property type="molecule type" value="Genomic_DNA"/>
</dbReference>
<sequence length="105" mass="11761">MTWQCMKCDAAMGAQIEACGRCGTLRESMEQRIKRGNPIRIRYSTRSLLLAMTALAPTFLLSPQVWQQILMALAIGSIATAVGIFLTRTLIDGIYRGLDRWVGRR</sequence>
<feature type="transmembrane region" description="Helical" evidence="1">
    <location>
        <begin position="43"/>
        <end position="63"/>
    </location>
</feature>
<evidence type="ECO:0000313" key="3">
    <source>
        <dbReference type="Proteomes" id="UP000317909"/>
    </source>
</evidence>
<dbReference type="KEGG" id="llh:I41_52470"/>
<reference evidence="2 3" key="1">
    <citation type="submission" date="2019-02" db="EMBL/GenBank/DDBJ databases">
        <title>Deep-cultivation of Planctomycetes and their phenomic and genomic characterization uncovers novel biology.</title>
        <authorList>
            <person name="Wiegand S."/>
            <person name="Jogler M."/>
            <person name="Boedeker C."/>
            <person name="Pinto D."/>
            <person name="Vollmers J."/>
            <person name="Rivas-Marin E."/>
            <person name="Kohn T."/>
            <person name="Peeters S.H."/>
            <person name="Heuer A."/>
            <person name="Rast P."/>
            <person name="Oberbeckmann S."/>
            <person name="Bunk B."/>
            <person name="Jeske O."/>
            <person name="Meyerdierks A."/>
            <person name="Storesund J.E."/>
            <person name="Kallscheuer N."/>
            <person name="Luecker S."/>
            <person name="Lage O.M."/>
            <person name="Pohl T."/>
            <person name="Merkel B.J."/>
            <person name="Hornburger P."/>
            <person name="Mueller R.-W."/>
            <person name="Bruemmer F."/>
            <person name="Labrenz M."/>
            <person name="Spormann A.M."/>
            <person name="Op den Camp H."/>
            <person name="Overmann J."/>
            <person name="Amann R."/>
            <person name="Jetten M.S.M."/>
            <person name="Mascher T."/>
            <person name="Medema M.H."/>
            <person name="Devos D.P."/>
            <person name="Kaster A.-K."/>
            <person name="Ovreas L."/>
            <person name="Rohde M."/>
            <person name="Galperin M.Y."/>
            <person name="Jogler C."/>
        </authorList>
    </citation>
    <scope>NUCLEOTIDE SEQUENCE [LARGE SCALE GENOMIC DNA]</scope>
    <source>
        <strain evidence="2 3">I41</strain>
    </source>
</reference>